<sequence>MCGNNMSTPLPAIVPAARKATAAVIFLHGLGDTGVLSVVLIEIFLFSSAMGIVTRWFP</sequence>
<dbReference type="Proteomes" id="UP000002277">
    <property type="component" value="Chromosome 8"/>
</dbReference>
<evidence type="ECO:0000313" key="5">
    <source>
        <dbReference type="Proteomes" id="UP000002277"/>
    </source>
</evidence>
<evidence type="ECO:0000259" key="2">
    <source>
        <dbReference type="Pfam" id="PF02230"/>
    </source>
</evidence>
<accession>A0A2I3RA18</accession>
<evidence type="ECO:0000313" key="3">
    <source>
        <dbReference type="Ensembl" id="ENSPTRP00000061467.1"/>
    </source>
</evidence>
<reference evidence="4 5" key="1">
    <citation type="journal article" date="2005" name="Nature">
        <title>Initial sequence of the chimpanzee genome and comparison with the human genome.</title>
        <authorList>
            <consortium name="Chimpanzee sequencing and analysis consortium"/>
        </authorList>
    </citation>
    <scope>NUCLEOTIDE SEQUENCE [LARGE SCALE GENOMIC DNA]</scope>
</reference>
<dbReference type="STRING" id="9598.ENSPTRP00000061467"/>
<dbReference type="InterPro" id="IPR029058">
    <property type="entry name" value="AB_hydrolase_fold"/>
</dbReference>
<gene>
    <name evidence="4 6" type="primary">LYPLA1</name>
</gene>
<dbReference type="GeneTree" id="ENSGT00910000148084"/>
<proteinExistence type="predicted"/>
<dbReference type="GeneTree" id="ENSGT00940000154185"/>
<dbReference type="Pfam" id="PF02230">
    <property type="entry name" value="Abhydrolase_2"/>
    <property type="match status" value="1"/>
</dbReference>
<protein>
    <submittedName>
        <fullName evidence="3">Lysophospholipase 1</fullName>
    </submittedName>
</protein>
<evidence type="ECO:0000313" key="6">
    <source>
        <dbReference type="VGNC" id="VGNC:57879"/>
    </source>
</evidence>
<keyword evidence="1" id="KW-1133">Transmembrane helix</keyword>
<keyword evidence="1" id="KW-0472">Membrane</keyword>
<feature type="domain" description="Phospholipase/carboxylesterase/thioesterase" evidence="2">
    <location>
        <begin position="11"/>
        <end position="37"/>
    </location>
</feature>
<dbReference type="AlphaFoldDB" id="A0A2I3RA18"/>
<feature type="transmembrane region" description="Helical" evidence="1">
    <location>
        <begin position="35"/>
        <end position="57"/>
    </location>
</feature>
<dbReference type="InterPro" id="IPR003140">
    <property type="entry name" value="PLipase/COase/thioEstase"/>
</dbReference>
<keyword evidence="1" id="KW-0812">Transmembrane</keyword>
<reference evidence="3" key="2">
    <citation type="submission" date="2025-05" db="UniProtKB">
        <authorList>
            <consortium name="Ensembl"/>
        </authorList>
    </citation>
    <scope>IDENTIFICATION</scope>
</reference>
<organism evidence="3 5">
    <name type="scientific">Pan troglodytes</name>
    <name type="common">Chimpanzee</name>
    <dbReference type="NCBI Taxonomy" id="9598"/>
    <lineage>
        <taxon>Eukaryota</taxon>
        <taxon>Metazoa</taxon>
        <taxon>Chordata</taxon>
        <taxon>Craniata</taxon>
        <taxon>Vertebrata</taxon>
        <taxon>Euteleostomi</taxon>
        <taxon>Mammalia</taxon>
        <taxon>Eutheria</taxon>
        <taxon>Euarchontoglires</taxon>
        <taxon>Primates</taxon>
        <taxon>Haplorrhini</taxon>
        <taxon>Catarrhini</taxon>
        <taxon>Hominidae</taxon>
        <taxon>Pan</taxon>
    </lineage>
</organism>
<evidence type="ECO:0000256" key="1">
    <source>
        <dbReference type="SAM" id="Phobius"/>
    </source>
</evidence>
<name>A0A2I3RA18_PANTR</name>
<dbReference type="GO" id="GO:0016787">
    <property type="term" value="F:hydrolase activity"/>
    <property type="evidence" value="ECO:0007669"/>
    <property type="project" value="InterPro"/>
</dbReference>
<accession>A0A2J8L4Y0</accession>
<dbReference type="Gene3D" id="3.40.50.1820">
    <property type="entry name" value="alpha/beta hydrolase"/>
    <property type="match status" value="1"/>
</dbReference>
<keyword evidence="5" id="KW-1185">Reference proteome</keyword>
<evidence type="ECO:0000313" key="4">
    <source>
        <dbReference type="Ensembl" id="ENSPTRP00000088604.1"/>
    </source>
</evidence>
<dbReference type="EMBL" id="AACZ04015989">
    <property type="status" value="NOT_ANNOTATED_CDS"/>
    <property type="molecule type" value="Genomic_DNA"/>
</dbReference>
<dbReference type="Ensembl" id="ENSPTRT00000090532.1">
    <property type="protein sequence ID" value="ENSPTRP00000088604.1"/>
    <property type="gene ID" value="ENSPTRG00000043681.1"/>
</dbReference>
<dbReference type="VGNC" id="VGNC:57879">
    <property type="gene designation" value="LYPLA1"/>
</dbReference>
<dbReference type="Bgee" id="ENSPTRG00000043681">
    <property type="expression patterns" value="Expressed in testis and 22 other cell types or tissues"/>
</dbReference>
<dbReference type="Ensembl" id="ENSPTRT00000078458.1">
    <property type="protein sequence ID" value="ENSPTRP00000061467.1"/>
    <property type="gene ID" value="ENSPTRG00000048597.1"/>
</dbReference>